<accession>A0A0N7KY35</accession>
<feature type="transmembrane region" description="Helical" evidence="6">
    <location>
        <begin position="60"/>
        <end position="84"/>
    </location>
</feature>
<dbReference type="PANTHER" id="PTHR42893:SF46">
    <property type="entry name" value="PROTEIN DETOXIFICATION 44, CHLOROPLASTIC"/>
    <property type="match status" value="1"/>
</dbReference>
<protein>
    <submittedName>
        <fullName evidence="7">DNA-damage-inducible protein F</fullName>
    </submittedName>
</protein>
<dbReference type="RefSeq" id="WP_244490666.1">
    <property type="nucleotide sequence ID" value="NZ_BBWR01000002.1"/>
</dbReference>
<evidence type="ECO:0000256" key="4">
    <source>
        <dbReference type="ARBA" id="ARBA00022989"/>
    </source>
</evidence>
<dbReference type="NCBIfam" id="TIGR00797">
    <property type="entry name" value="matE"/>
    <property type="match status" value="1"/>
</dbReference>
<dbReference type="CDD" id="cd13136">
    <property type="entry name" value="MATE_DinF_like"/>
    <property type="match status" value="1"/>
</dbReference>
<feature type="transmembrane region" description="Helical" evidence="6">
    <location>
        <begin position="292"/>
        <end position="311"/>
    </location>
</feature>
<dbReference type="PANTHER" id="PTHR42893">
    <property type="entry name" value="PROTEIN DETOXIFICATION 44, CHLOROPLASTIC-RELATED"/>
    <property type="match status" value="1"/>
</dbReference>
<dbReference type="GO" id="GO:0005886">
    <property type="term" value="C:plasma membrane"/>
    <property type="evidence" value="ECO:0007669"/>
    <property type="project" value="TreeGrafter"/>
</dbReference>
<evidence type="ECO:0000313" key="7">
    <source>
        <dbReference type="EMBL" id="BAT28617.1"/>
    </source>
</evidence>
<evidence type="ECO:0000256" key="1">
    <source>
        <dbReference type="ARBA" id="ARBA00004141"/>
    </source>
</evidence>
<feature type="transmembrane region" description="Helical" evidence="6">
    <location>
        <begin position="402"/>
        <end position="421"/>
    </location>
</feature>
<name>A0A0N7KY35_9HYPH</name>
<feature type="transmembrane region" description="Helical" evidence="6">
    <location>
        <begin position="105"/>
        <end position="126"/>
    </location>
</feature>
<reference evidence="7" key="1">
    <citation type="journal article" date="2015" name="Proc. Natl. Acad. Sci. U.S.A.">
        <title>Bacterial clade with the ribosomal RNA operon on a small plasmid rather than the chromosome.</title>
        <authorList>
            <person name="Anda M."/>
            <person name="Ohtsubo Y."/>
            <person name="Okubo T."/>
            <person name="Sugawara M."/>
            <person name="Nagata Y."/>
            <person name="Tsuda M."/>
            <person name="Minamisawa K."/>
            <person name="Mitsui H."/>
        </authorList>
    </citation>
    <scope>NUCLEOTIDE SEQUENCE</scope>
    <source>
        <strain evidence="7">JCM 14755</strain>
    </source>
</reference>
<evidence type="ECO:0000256" key="6">
    <source>
        <dbReference type="SAM" id="Phobius"/>
    </source>
</evidence>
<organism evidence="7">
    <name type="scientific">Aureimonas frigidaquae</name>
    <dbReference type="NCBI Taxonomy" id="424757"/>
    <lineage>
        <taxon>Bacteria</taxon>
        <taxon>Pseudomonadati</taxon>
        <taxon>Pseudomonadota</taxon>
        <taxon>Alphaproteobacteria</taxon>
        <taxon>Hyphomicrobiales</taxon>
        <taxon>Aurantimonadaceae</taxon>
        <taxon>Aureimonas</taxon>
    </lineage>
</organism>
<comment type="similarity">
    <text evidence="2">Belongs to the multi antimicrobial extrusion (MATE) (TC 2.A.66.1) family.</text>
</comment>
<keyword evidence="4 6" id="KW-1133">Transmembrane helix</keyword>
<dbReference type="GO" id="GO:0015297">
    <property type="term" value="F:antiporter activity"/>
    <property type="evidence" value="ECO:0007669"/>
    <property type="project" value="InterPro"/>
</dbReference>
<keyword evidence="3 6" id="KW-0812">Transmembrane</keyword>
<feature type="transmembrane region" description="Helical" evidence="6">
    <location>
        <begin position="178"/>
        <end position="201"/>
    </location>
</feature>
<dbReference type="EMBL" id="LC066377">
    <property type="protein sequence ID" value="BAT28617.1"/>
    <property type="molecule type" value="Genomic_DNA"/>
</dbReference>
<dbReference type="AlphaFoldDB" id="A0A0N7KY35"/>
<comment type="subcellular location">
    <subcellularLocation>
        <location evidence="1">Membrane</location>
        <topology evidence="1">Multi-pass membrane protein</topology>
    </subcellularLocation>
</comment>
<dbReference type="InterPro" id="IPR044644">
    <property type="entry name" value="DinF-like"/>
</dbReference>
<evidence type="ECO:0000256" key="5">
    <source>
        <dbReference type="ARBA" id="ARBA00023136"/>
    </source>
</evidence>
<feature type="transmembrane region" description="Helical" evidence="6">
    <location>
        <begin position="146"/>
        <end position="171"/>
    </location>
</feature>
<evidence type="ECO:0000256" key="2">
    <source>
        <dbReference type="ARBA" id="ARBA00010199"/>
    </source>
</evidence>
<dbReference type="GO" id="GO:0042910">
    <property type="term" value="F:xenobiotic transmembrane transporter activity"/>
    <property type="evidence" value="ECO:0007669"/>
    <property type="project" value="InterPro"/>
</dbReference>
<evidence type="ECO:0000256" key="3">
    <source>
        <dbReference type="ARBA" id="ARBA00022692"/>
    </source>
</evidence>
<feature type="transmembrane region" description="Helical" evidence="6">
    <location>
        <begin position="29"/>
        <end position="54"/>
    </location>
</feature>
<dbReference type="InterPro" id="IPR002528">
    <property type="entry name" value="MATE_fam"/>
</dbReference>
<feature type="transmembrane region" description="Helical" evidence="6">
    <location>
        <begin position="207"/>
        <end position="229"/>
    </location>
</feature>
<feature type="transmembrane region" description="Helical" evidence="6">
    <location>
        <begin position="365"/>
        <end position="390"/>
    </location>
</feature>
<proteinExistence type="inferred from homology"/>
<dbReference type="Pfam" id="PF01554">
    <property type="entry name" value="MatE"/>
    <property type="match status" value="2"/>
</dbReference>
<sequence length="454" mass="47699">MTTGTLPDTGDAAGGSSATRPFHVTNGSVLSIAIPMMLTHLSTPLVGLVSTGVVGQLGDAALVGGVALAAVIFDVVFVSCNFLRGATTGFTAQAVGAQDRAEEQSMLAGGMAIALAIGLLILAFHAPIGRLGLSLLNADGAVAEAAITYFAIRVWSAPFVLFNYVVFGWILGRGEAVAALLLQTLLNGLGIGLAVWLVLVADQGVAGAAWASLIAEALTSLAAVGLVLSRCERGSWQLHRLKDLSRVKRLFSVNADMLVRSVALLVGISFFTRESAQFGTDILAANTILLRYYFLAVSFLDGVAAAAEQLAGRSVGARDRAAFERTVRLTTIWGVGFAVVMALAILSTGPMVIDLMAPTPSVEAAALAFLPWAVALPLSGVIAFQMDGIFIGATWSREMRNMMLLSLGIYIAVESFATPALGNHGLWLSLLVFQGARSIFFRLWMIRLVPRTFA</sequence>
<feature type="transmembrane region" description="Helical" evidence="6">
    <location>
        <begin position="250"/>
        <end position="272"/>
    </location>
</feature>
<feature type="transmembrane region" description="Helical" evidence="6">
    <location>
        <begin position="332"/>
        <end position="353"/>
    </location>
</feature>
<keyword evidence="5 6" id="KW-0472">Membrane</keyword>